<dbReference type="OrthoDB" id="9779623at2"/>
<comment type="similarity">
    <text evidence="1 2">Belongs to the short-chain dehydrogenases/reductases (SDR) family.</text>
</comment>
<dbReference type="AlphaFoldDB" id="A0A0P1GRF7"/>
<protein>
    <submittedName>
        <fullName evidence="3">Gluconate 5-dehydrogenase</fullName>
        <ecNumber evidence="3">1.1.1.69</ecNumber>
    </submittedName>
</protein>
<evidence type="ECO:0000313" key="3">
    <source>
        <dbReference type="EMBL" id="CUH76682.1"/>
    </source>
</evidence>
<dbReference type="FunFam" id="3.40.50.720:FF:000084">
    <property type="entry name" value="Short-chain dehydrogenase reductase"/>
    <property type="match status" value="1"/>
</dbReference>
<dbReference type="InterPro" id="IPR002347">
    <property type="entry name" value="SDR_fam"/>
</dbReference>
<evidence type="ECO:0000313" key="4">
    <source>
        <dbReference type="Proteomes" id="UP000052022"/>
    </source>
</evidence>
<gene>
    <name evidence="3" type="primary">gno_1</name>
    <name evidence="3" type="ORF">TRM7557_01018</name>
</gene>
<keyword evidence="4" id="KW-1185">Reference proteome</keyword>
<dbReference type="EC" id="1.1.1.69" evidence="3"/>
<dbReference type="CDD" id="cd05233">
    <property type="entry name" value="SDR_c"/>
    <property type="match status" value="1"/>
</dbReference>
<reference evidence="3 4" key="1">
    <citation type="submission" date="2015-09" db="EMBL/GenBank/DDBJ databases">
        <authorList>
            <consortium name="Swine Surveillance"/>
        </authorList>
    </citation>
    <scope>NUCLEOTIDE SEQUENCE [LARGE SCALE GENOMIC DNA]</scope>
    <source>
        <strain evidence="3 4">CECT 7557</strain>
    </source>
</reference>
<sequence length="256" mass="26395">MNYAPNALFDLSGRTALVTGASRGIGAAIAQGLAAAGAHVFAHGQTERSAAATVTAITEAGGSAEAIFGDLAERSMGSALIRSCEARAGKLDILVINASAQINAPLDQLTDADLSFQIDVNLRATVDMLRGALPLMAAQGWGRVVNIGSINQSGPKPVVTAYAATKAAQHNLVQSQAREYAQTGVTLNTLSPGLIDTDRNADRKATDPEGWQAYVAQANWMGRAGTADEMVGAAVFLASDASRFMTGEVLTLSGGY</sequence>
<dbReference type="PANTHER" id="PTHR42879:SF2">
    <property type="entry name" value="3-OXOACYL-[ACYL-CARRIER-PROTEIN] REDUCTASE FABG"/>
    <property type="match status" value="1"/>
</dbReference>
<dbReference type="PANTHER" id="PTHR42879">
    <property type="entry name" value="3-OXOACYL-(ACYL-CARRIER-PROTEIN) REDUCTASE"/>
    <property type="match status" value="1"/>
</dbReference>
<proteinExistence type="inferred from homology"/>
<dbReference type="SUPFAM" id="SSF51735">
    <property type="entry name" value="NAD(P)-binding Rossmann-fold domains"/>
    <property type="match status" value="1"/>
</dbReference>
<dbReference type="EMBL" id="CYSD01000014">
    <property type="protein sequence ID" value="CUH76682.1"/>
    <property type="molecule type" value="Genomic_DNA"/>
</dbReference>
<dbReference type="Pfam" id="PF00106">
    <property type="entry name" value="adh_short"/>
    <property type="match status" value="1"/>
</dbReference>
<keyword evidence="3" id="KW-0560">Oxidoreductase</keyword>
<dbReference type="Proteomes" id="UP000052022">
    <property type="component" value="Unassembled WGS sequence"/>
</dbReference>
<dbReference type="PRINTS" id="PR00081">
    <property type="entry name" value="GDHRDH"/>
</dbReference>
<dbReference type="InterPro" id="IPR036291">
    <property type="entry name" value="NAD(P)-bd_dom_sf"/>
</dbReference>
<dbReference type="GO" id="GO:0008874">
    <property type="term" value="F:gluconate 5-dehydrogenase activity"/>
    <property type="evidence" value="ECO:0007669"/>
    <property type="project" value="UniProtKB-EC"/>
</dbReference>
<organism evidence="3 4">
    <name type="scientific">Tritonibacter multivorans</name>
    <dbReference type="NCBI Taxonomy" id="928856"/>
    <lineage>
        <taxon>Bacteria</taxon>
        <taxon>Pseudomonadati</taxon>
        <taxon>Pseudomonadota</taxon>
        <taxon>Alphaproteobacteria</taxon>
        <taxon>Rhodobacterales</taxon>
        <taxon>Paracoccaceae</taxon>
        <taxon>Tritonibacter</taxon>
    </lineage>
</organism>
<dbReference type="RefSeq" id="WP_058289133.1">
    <property type="nucleotide sequence ID" value="NZ_CYSD01000014.1"/>
</dbReference>
<dbReference type="STRING" id="928856.SAMN04488049_11487"/>
<dbReference type="Gene3D" id="3.40.50.720">
    <property type="entry name" value="NAD(P)-binding Rossmann-like Domain"/>
    <property type="match status" value="1"/>
</dbReference>
<evidence type="ECO:0000256" key="2">
    <source>
        <dbReference type="RuleBase" id="RU000363"/>
    </source>
</evidence>
<dbReference type="InterPro" id="IPR050259">
    <property type="entry name" value="SDR"/>
</dbReference>
<name>A0A0P1GRF7_9RHOB</name>
<accession>A0A0P1GRF7</accession>
<evidence type="ECO:0000256" key="1">
    <source>
        <dbReference type="ARBA" id="ARBA00006484"/>
    </source>
</evidence>
<dbReference type="PRINTS" id="PR00080">
    <property type="entry name" value="SDRFAMILY"/>
</dbReference>